<dbReference type="Proteomes" id="UP001166286">
    <property type="component" value="Unassembled WGS sequence"/>
</dbReference>
<dbReference type="PRINTS" id="PR00081">
    <property type="entry name" value="GDHRDH"/>
</dbReference>
<evidence type="ECO:0000256" key="3">
    <source>
        <dbReference type="ARBA" id="ARBA00023002"/>
    </source>
</evidence>
<dbReference type="InterPro" id="IPR051911">
    <property type="entry name" value="SDR_oxidoreductase"/>
</dbReference>
<dbReference type="PANTHER" id="PTHR43976:SF16">
    <property type="entry name" value="SHORT-CHAIN DEHYDROGENASE_REDUCTASE FAMILY PROTEIN"/>
    <property type="match status" value="1"/>
</dbReference>
<dbReference type="EMBL" id="JAFEKC020000021">
    <property type="protein sequence ID" value="KAK0508388.1"/>
    <property type="molecule type" value="Genomic_DNA"/>
</dbReference>
<evidence type="ECO:0000313" key="5">
    <source>
        <dbReference type="EMBL" id="KAK0508388.1"/>
    </source>
</evidence>
<name>A0AA39QVB2_9LECA</name>
<evidence type="ECO:0008006" key="7">
    <source>
        <dbReference type="Google" id="ProtNLM"/>
    </source>
</evidence>
<keyword evidence="2" id="KW-0521">NADP</keyword>
<keyword evidence="3" id="KW-0560">Oxidoreductase</keyword>
<comment type="caution">
    <text evidence="5">The sequence shown here is derived from an EMBL/GenBank/DDBJ whole genome shotgun (WGS) entry which is preliminary data.</text>
</comment>
<dbReference type="InterPro" id="IPR036291">
    <property type="entry name" value="NAD(P)-bd_dom_sf"/>
</dbReference>
<dbReference type="CDD" id="cd05374">
    <property type="entry name" value="17beta-HSD-like_SDR_c"/>
    <property type="match status" value="1"/>
</dbReference>
<accession>A0AA39QVB2</accession>
<dbReference type="SUPFAM" id="SSF51735">
    <property type="entry name" value="NAD(P)-binding Rossmann-fold domains"/>
    <property type="match status" value="1"/>
</dbReference>
<dbReference type="Gene3D" id="3.40.50.720">
    <property type="entry name" value="NAD(P)-binding Rossmann-like Domain"/>
    <property type="match status" value="1"/>
</dbReference>
<dbReference type="PANTHER" id="PTHR43976">
    <property type="entry name" value="SHORT CHAIN DEHYDROGENASE"/>
    <property type="match status" value="1"/>
</dbReference>
<organism evidence="5 6">
    <name type="scientific">Cladonia borealis</name>
    <dbReference type="NCBI Taxonomy" id="184061"/>
    <lineage>
        <taxon>Eukaryota</taxon>
        <taxon>Fungi</taxon>
        <taxon>Dikarya</taxon>
        <taxon>Ascomycota</taxon>
        <taxon>Pezizomycotina</taxon>
        <taxon>Lecanoromycetes</taxon>
        <taxon>OSLEUM clade</taxon>
        <taxon>Lecanoromycetidae</taxon>
        <taxon>Lecanorales</taxon>
        <taxon>Lecanorineae</taxon>
        <taxon>Cladoniaceae</taxon>
        <taxon>Cladonia</taxon>
    </lineage>
</organism>
<proteinExistence type="inferred from homology"/>
<dbReference type="PRINTS" id="PR00080">
    <property type="entry name" value="SDRFAMILY"/>
</dbReference>
<evidence type="ECO:0000256" key="1">
    <source>
        <dbReference type="ARBA" id="ARBA00006484"/>
    </source>
</evidence>
<dbReference type="PROSITE" id="PS00061">
    <property type="entry name" value="ADH_SHORT"/>
    <property type="match status" value="1"/>
</dbReference>
<evidence type="ECO:0000313" key="6">
    <source>
        <dbReference type="Proteomes" id="UP001166286"/>
    </source>
</evidence>
<protein>
    <recommendedName>
        <fullName evidence="7">NAD(P)-binding protein</fullName>
    </recommendedName>
</protein>
<reference evidence="5" key="1">
    <citation type="submission" date="2023-03" db="EMBL/GenBank/DDBJ databases">
        <title>Complete genome of Cladonia borealis.</title>
        <authorList>
            <person name="Park H."/>
        </authorList>
    </citation>
    <scope>NUCLEOTIDE SEQUENCE</scope>
    <source>
        <strain evidence="5">ANT050790</strain>
    </source>
</reference>
<sequence length="277" mass="30783">MPRVFLITGTSTGFGKHLVQEVIDKGDIAVATARNPSTLSFENTNPKNYFAVKLDVIVPKDIDLAFSAALEQFGRVDVVINNAGYSLSGPFEELSDTQIKKQMDVNFFGLMAVTRKAMQVMREQQPCGGLIQQVTSIGGQLGLPTYSIYCASKWAIEGFTEAISHEVLPTWNINFTLIEPGAFRTDIAGRSMEYATHRHPAYEHIDARKNSSQFHGIQPGDPVKGAKAMYELAIMEKPPLRVVPGNAAYEMVMEKLKRDKEGYTRFETLSRRTEVDA</sequence>
<dbReference type="GO" id="GO:0016491">
    <property type="term" value="F:oxidoreductase activity"/>
    <property type="evidence" value="ECO:0007669"/>
    <property type="project" value="UniProtKB-KW"/>
</dbReference>
<dbReference type="AlphaFoldDB" id="A0AA39QVB2"/>
<evidence type="ECO:0000256" key="2">
    <source>
        <dbReference type="ARBA" id="ARBA00022857"/>
    </source>
</evidence>
<comment type="similarity">
    <text evidence="1 4">Belongs to the short-chain dehydrogenases/reductases (SDR) family.</text>
</comment>
<dbReference type="Pfam" id="PF00106">
    <property type="entry name" value="adh_short"/>
    <property type="match status" value="1"/>
</dbReference>
<dbReference type="InterPro" id="IPR020904">
    <property type="entry name" value="Sc_DH/Rdtase_CS"/>
</dbReference>
<gene>
    <name evidence="5" type="ORF">JMJ35_009472</name>
</gene>
<keyword evidence="6" id="KW-1185">Reference proteome</keyword>
<dbReference type="InterPro" id="IPR002347">
    <property type="entry name" value="SDR_fam"/>
</dbReference>
<evidence type="ECO:0000256" key="4">
    <source>
        <dbReference type="RuleBase" id="RU000363"/>
    </source>
</evidence>